<dbReference type="EMBL" id="HG793162">
    <property type="protein sequence ID" value="CRL28649.1"/>
    <property type="molecule type" value="Genomic_DNA"/>
</dbReference>
<dbReference type="AlphaFoldDB" id="A0A0G4PQH8"/>
<evidence type="ECO:0000313" key="3">
    <source>
        <dbReference type="Proteomes" id="UP000053732"/>
    </source>
</evidence>
<sequence length="110" mass="12352">MIHAQVGSSLVSRHYPAILLAVFREEPNQDSEDRCIPRVDHCDTFGFELRLPPQLPGPRRSRDQANCDQSPLGGPFSASDHQNHTMFVDYMIQEDRAVVTLCSGPVYSPQ</sequence>
<evidence type="ECO:0000256" key="1">
    <source>
        <dbReference type="SAM" id="MobiDB-lite"/>
    </source>
</evidence>
<name>A0A0G4PQH8_PENC3</name>
<protein>
    <submittedName>
        <fullName evidence="2">Str. FM013</fullName>
    </submittedName>
</protein>
<dbReference type="Proteomes" id="UP000053732">
    <property type="component" value="Unassembled WGS sequence"/>
</dbReference>
<organism evidence="2 3">
    <name type="scientific">Penicillium camemberti (strain FM 013)</name>
    <dbReference type="NCBI Taxonomy" id="1429867"/>
    <lineage>
        <taxon>Eukaryota</taxon>
        <taxon>Fungi</taxon>
        <taxon>Dikarya</taxon>
        <taxon>Ascomycota</taxon>
        <taxon>Pezizomycotina</taxon>
        <taxon>Eurotiomycetes</taxon>
        <taxon>Eurotiomycetidae</taxon>
        <taxon>Eurotiales</taxon>
        <taxon>Aspergillaceae</taxon>
        <taxon>Penicillium</taxon>
    </lineage>
</organism>
<keyword evidence="3" id="KW-1185">Reference proteome</keyword>
<accession>A0A0G4PQH8</accession>
<evidence type="ECO:0000313" key="2">
    <source>
        <dbReference type="EMBL" id="CRL28649.1"/>
    </source>
</evidence>
<proteinExistence type="predicted"/>
<feature type="region of interest" description="Disordered" evidence="1">
    <location>
        <begin position="49"/>
        <end position="81"/>
    </location>
</feature>
<reference evidence="2 3" key="1">
    <citation type="journal article" date="2014" name="Nat. Commun.">
        <title>Multiple recent horizontal transfers of a large genomic region in cheese making fungi.</title>
        <authorList>
            <person name="Cheeseman K."/>
            <person name="Ropars J."/>
            <person name="Renault P."/>
            <person name="Dupont J."/>
            <person name="Gouzy J."/>
            <person name="Branca A."/>
            <person name="Abraham A.L."/>
            <person name="Ceppi M."/>
            <person name="Conseiller E."/>
            <person name="Debuchy R."/>
            <person name="Malagnac F."/>
            <person name="Goarin A."/>
            <person name="Silar P."/>
            <person name="Lacoste S."/>
            <person name="Sallet E."/>
            <person name="Bensimon A."/>
            <person name="Giraud T."/>
            <person name="Brygoo Y."/>
        </authorList>
    </citation>
    <scope>NUCLEOTIDE SEQUENCE [LARGE SCALE GENOMIC DNA]</scope>
    <source>
        <strain evidence="3">FM 013</strain>
    </source>
</reference>
<gene>
    <name evidence="2" type="ORF">PCAMFM013_S029g000065</name>
</gene>